<dbReference type="Pfam" id="PF05016">
    <property type="entry name" value="ParE_toxin"/>
    <property type="match status" value="1"/>
</dbReference>
<evidence type="ECO:0000313" key="3">
    <source>
        <dbReference type="EMBL" id="RDE09776.1"/>
    </source>
</evidence>
<dbReference type="InterPro" id="IPR035093">
    <property type="entry name" value="RelE/ParE_toxin_dom_sf"/>
</dbReference>
<comment type="similarity">
    <text evidence="1">Belongs to the RelE toxin family.</text>
</comment>
<dbReference type="InterPro" id="IPR051803">
    <property type="entry name" value="TA_system_RelE-like_toxin"/>
</dbReference>
<organism evidence="3 4">
    <name type="scientific">Pelagibacterium lacus</name>
    <dbReference type="NCBI Taxonomy" id="2282655"/>
    <lineage>
        <taxon>Bacteria</taxon>
        <taxon>Pseudomonadati</taxon>
        <taxon>Pseudomonadota</taxon>
        <taxon>Alphaproteobacteria</taxon>
        <taxon>Hyphomicrobiales</taxon>
        <taxon>Devosiaceae</taxon>
        <taxon>Pelagibacterium</taxon>
    </lineage>
</organism>
<evidence type="ECO:0000313" key="4">
    <source>
        <dbReference type="Proteomes" id="UP000253759"/>
    </source>
</evidence>
<name>A0A369W518_9HYPH</name>
<dbReference type="RefSeq" id="WP_114644939.1">
    <property type="nucleotide sequence ID" value="NZ_QQNH01000004.1"/>
</dbReference>
<dbReference type="Proteomes" id="UP000253759">
    <property type="component" value="Unassembled WGS sequence"/>
</dbReference>
<dbReference type="OrthoDB" id="595470at2"/>
<reference evidence="4" key="1">
    <citation type="submission" date="2018-07" db="EMBL/GenBank/DDBJ databases">
        <authorList>
            <person name="Liu B.-T."/>
            <person name="Du Z."/>
        </authorList>
    </citation>
    <scope>NUCLEOTIDE SEQUENCE [LARGE SCALE GENOMIC DNA]</scope>
    <source>
        <strain evidence="4">XYN52</strain>
    </source>
</reference>
<dbReference type="PANTHER" id="PTHR33755">
    <property type="entry name" value="TOXIN PARE1-RELATED"/>
    <property type="match status" value="1"/>
</dbReference>
<evidence type="ECO:0000256" key="2">
    <source>
        <dbReference type="ARBA" id="ARBA00022649"/>
    </source>
</evidence>
<keyword evidence="2" id="KW-1277">Toxin-antitoxin system</keyword>
<dbReference type="Gene3D" id="3.30.2310.20">
    <property type="entry name" value="RelE-like"/>
    <property type="match status" value="1"/>
</dbReference>
<gene>
    <name evidence="3" type="ORF">DVH29_04340</name>
</gene>
<sequence>MRVRWTRPALEDIEAIEDYIAADSPAAAFRLVDKLIDRTENSLRHAPSSGRPGRIAGTRELVFADMPYIVVYRVKEGADILAVRHAARRWPDSM</sequence>
<keyword evidence="4" id="KW-1185">Reference proteome</keyword>
<protein>
    <submittedName>
        <fullName evidence="3">Type II toxin-antitoxin system RelE/ParE family toxin</fullName>
    </submittedName>
</protein>
<dbReference type="EMBL" id="QQNH01000004">
    <property type="protein sequence ID" value="RDE09776.1"/>
    <property type="molecule type" value="Genomic_DNA"/>
</dbReference>
<dbReference type="AlphaFoldDB" id="A0A369W518"/>
<accession>A0A369W518</accession>
<evidence type="ECO:0000256" key="1">
    <source>
        <dbReference type="ARBA" id="ARBA00006226"/>
    </source>
</evidence>
<dbReference type="PANTHER" id="PTHR33755:SF6">
    <property type="entry name" value="PLASMID STABILIZATION SYSTEM PROTEIN"/>
    <property type="match status" value="1"/>
</dbReference>
<comment type="caution">
    <text evidence="3">The sequence shown here is derived from an EMBL/GenBank/DDBJ whole genome shotgun (WGS) entry which is preliminary data.</text>
</comment>
<proteinExistence type="inferred from homology"/>
<dbReference type="NCBIfam" id="TIGR02385">
    <property type="entry name" value="RelE_StbE"/>
    <property type="match status" value="1"/>
</dbReference>
<dbReference type="InterPro" id="IPR007712">
    <property type="entry name" value="RelE/ParE_toxin"/>
</dbReference>